<dbReference type="Gene3D" id="3.40.30.10">
    <property type="entry name" value="Glutaredoxin"/>
    <property type="match status" value="1"/>
</dbReference>
<dbReference type="SUPFAM" id="SSF52833">
    <property type="entry name" value="Thioredoxin-like"/>
    <property type="match status" value="1"/>
</dbReference>
<dbReference type="InterPro" id="IPR013766">
    <property type="entry name" value="Thioredoxin_domain"/>
</dbReference>
<evidence type="ECO:0000256" key="5">
    <source>
        <dbReference type="ARBA" id="ARBA00023284"/>
    </source>
</evidence>
<dbReference type="PROSITE" id="PS51257">
    <property type="entry name" value="PROKAR_LIPOPROTEIN"/>
    <property type="match status" value="1"/>
</dbReference>
<protein>
    <recommendedName>
        <fullName evidence="6">Thioredoxin domain-containing protein</fullName>
    </recommendedName>
</protein>
<evidence type="ECO:0000256" key="3">
    <source>
        <dbReference type="ARBA" id="ARBA00022968"/>
    </source>
</evidence>
<keyword evidence="3" id="KW-0812">Transmembrane</keyword>
<evidence type="ECO:0000256" key="1">
    <source>
        <dbReference type="ARBA" id="ARBA00004196"/>
    </source>
</evidence>
<comment type="caution">
    <text evidence="7">The sequence shown here is derived from an EMBL/GenBank/DDBJ whole genome shotgun (WGS) entry which is preliminary data.</text>
</comment>
<sequence length="205" mass="21401">MTRRLPAALVAAVLLGGLLSGLLTGCGSDSQAPGDAKVEVDTPQLRQIKQAAGIEDCQPGTADGGLPEVTLPCLGGGPDVDLATLKGPMIVNLWQSYCAPCRKEMPALQEFYEKHGDAVPVLGIDTADMQPQAALEFAKKVGVTYPLLADPGGDLSGQKPFPRIQGYPYLAIIDADGDLAYQQLGGVGSYDELLDLVDAHLGTDL</sequence>
<evidence type="ECO:0000313" key="8">
    <source>
        <dbReference type="Proteomes" id="UP001499974"/>
    </source>
</evidence>
<evidence type="ECO:0000259" key="6">
    <source>
        <dbReference type="PROSITE" id="PS51352"/>
    </source>
</evidence>
<dbReference type="Pfam" id="PF00578">
    <property type="entry name" value="AhpC-TSA"/>
    <property type="match status" value="1"/>
</dbReference>
<dbReference type="InterPro" id="IPR036249">
    <property type="entry name" value="Thioredoxin-like_sf"/>
</dbReference>
<dbReference type="PROSITE" id="PS00194">
    <property type="entry name" value="THIOREDOXIN_1"/>
    <property type="match status" value="1"/>
</dbReference>
<dbReference type="PROSITE" id="PS51352">
    <property type="entry name" value="THIOREDOXIN_2"/>
    <property type="match status" value="1"/>
</dbReference>
<feature type="domain" description="Thioredoxin" evidence="6">
    <location>
        <begin position="60"/>
        <end position="202"/>
    </location>
</feature>
<evidence type="ECO:0000256" key="2">
    <source>
        <dbReference type="ARBA" id="ARBA00022748"/>
    </source>
</evidence>
<dbReference type="Proteomes" id="UP001499974">
    <property type="component" value="Unassembled WGS sequence"/>
</dbReference>
<comment type="subcellular location">
    <subcellularLocation>
        <location evidence="1">Cell envelope</location>
    </subcellularLocation>
</comment>
<keyword evidence="2" id="KW-0201">Cytochrome c-type biogenesis</keyword>
<keyword evidence="5" id="KW-0676">Redox-active center</keyword>
<accession>A0ABP8X7C7</accession>
<dbReference type="EMBL" id="BAABKM010000002">
    <property type="protein sequence ID" value="GAA4702319.1"/>
    <property type="molecule type" value="Genomic_DNA"/>
</dbReference>
<dbReference type="RefSeq" id="WP_345521049.1">
    <property type="nucleotide sequence ID" value="NZ_BAABKM010000002.1"/>
</dbReference>
<evidence type="ECO:0000313" key="7">
    <source>
        <dbReference type="EMBL" id="GAA4702319.1"/>
    </source>
</evidence>
<dbReference type="InterPro" id="IPR017937">
    <property type="entry name" value="Thioredoxin_CS"/>
</dbReference>
<organism evidence="7 8">
    <name type="scientific">Nocardioides conyzicola</name>
    <dbReference type="NCBI Taxonomy" id="1651781"/>
    <lineage>
        <taxon>Bacteria</taxon>
        <taxon>Bacillati</taxon>
        <taxon>Actinomycetota</taxon>
        <taxon>Actinomycetes</taxon>
        <taxon>Propionibacteriales</taxon>
        <taxon>Nocardioidaceae</taxon>
        <taxon>Nocardioides</taxon>
    </lineage>
</organism>
<proteinExistence type="predicted"/>
<dbReference type="InterPro" id="IPR000866">
    <property type="entry name" value="AhpC/TSA"/>
</dbReference>
<dbReference type="PANTHER" id="PTHR42852">
    <property type="entry name" value="THIOL:DISULFIDE INTERCHANGE PROTEIN DSBE"/>
    <property type="match status" value="1"/>
</dbReference>
<name>A0ABP8X7C7_9ACTN</name>
<dbReference type="InterPro" id="IPR050553">
    <property type="entry name" value="Thioredoxin_ResA/DsbE_sf"/>
</dbReference>
<gene>
    <name evidence="7" type="ORF">GCM10023349_19410</name>
</gene>
<dbReference type="PANTHER" id="PTHR42852:SF6">
    <property type="entry name" value="THIOL:DISULFIDE INTERCHANGE PROTEIN DSBE"/>
    <property type="match status" value="1"/>
</dbReference>
<keyword evidence="8" id="KW-1185">Reference proteome</keyword>
<evidence type="ECO:0000256" key="4">
    <source>
        <dbReference type="ARBA" id="ARBA00023157"/>
    </source>
</evidence>
<keyword evidence="4" id="KW-1015">Disulfide bond</keyword>
<dbReference type="CDD" id="cd02966">
    <property type="entry name" value="TlpA_like_family"/>
    <property type="match status" value="1"/>
</dbReference>
<reference evidence="8" key="1">
    <citation type="journal article" date="2019" name="Int. J. Syst. Evol. Microbiol.">
        <title>The Global Catalogue of Microorganisms (GCM) 10K type strain sequencing project: providing services to taxonomists for standard genome sequencing and annotation.</title>
        <authorList>
            <consortium name="The Broad Institute Genomics Platform"/>
            <consortium name="The Broad Institute Genome Sequencing Center for Infectious Disease"/>
            <person name="Wu L."/>
            <person name="Ma J."/>
        </authorList>
    </citation>
    <scope>NUCLEOTIDE SEQUENCE [LARGE SCALE GENOMIC DNA]</scope>
    <source>
        <strain evidence="8">JCM 18531</strain>
    </source>
</reference>
<keyword evidence="3" id="KW-0735">Signal-anchor</keyword>